<dbReference type="PANTHER" id="PTHR42951">
    <property type="entry name" value="METALLO-BETA-LACTAMASE DOMAIN-CONTAINING"/>
    <property type="match status" value="1"/>
</dbReference>
<dbReference type="SMART" id="SM00849">
    <property type="entry name" value="Lactamase_B"/>
    <property type="match status" value="1"/>
</dbReference>
<evidence type="ECO:0000259" key="2">
    <source>
        <dbReference type="SMART" id="SM00849"/>
    </source>
</evidence>
<dbReference type="OrthoDB" id="9769598at2"/>
<feature type="domain" description="Metallo-beta-lactamase" evidence="2">
    <location>
        <begin position="53"/>
        <end position="268"/>
    </location>
</feature>
<accession>A0A0N1ENN0</accession>
<dbReference type="STRING" id="187330.AMS58_07915"/>
<dbReference type="Proteomes" id="UP000037848">
    <property type="component" value="Unassembled WGS sequence"/>
</dbReference>
<dbReference type="EMBL" id="LHPH01000002">
    <property type="protein sequence ID" value="KPH65202.1"/>
    <property type="molecule type" value="Genomic_DNA"/>
</dbReference>
<reference evidence="3 4" key="1">
    <citation type="submission" date="2015-08" db="EMBL/GenBank/DDBJ databases">
        <title>Draft Genome Sequence of Pseudoalteromonas porphyrae UCD-SED14.</title>
        <authorList>
            <person name="Coil D.A."/>
            <person name="Jospin G."/>
            <person name="Lee R.D."/>
            <person name="Eisen J.A."/>
        </authorList>
    </citation>
    <scope>NUCLEOTIDE SEQUENCE [LARGE SCALE GENOMIC DNA]</scope>
    <source>
        <strain evidence="3 4">UCD-SED14</strain>
    </source>
</reference>
<dbReference type="SUPFAM" id="SSF56281">
    <property type="entry name" value="Metallo-hydrolase/oxidoreductase"/>
    <property type="match status" value="1"/>
</dbReference>
<comment type="caution">
    <text evidence="3">The sequence shown here is derived from an EMBL/GenBank/DDBJ whole genome shotgun (WGS) entry which is preliminary data.</text>
</comment>
<keyword evidence="4" id="KW-1185">Reference proteome</keyword>
<dbReference type="InterPro" id="IPR050855">
    <property type="entry name" value="NDM-1-like"/>
</dbReference>
<dbReference type="Pfam" id="PF00753">
    <property type="entry name" value="Lactamase_B"/>
    <property type="match status" value="1"/>
</dbReference>
<protein>
    <submittedName>
        <fullName evidence="3">Beta-lactamase</fullName>
    </submittedName>
</protein>
<organism evidence="3 4">
    <name type="scientific">Pseudoalteromonas porphyrae</name>
    <dbReference type="NCBI Taxonomy" id="187330"/>
    <lineage>
        <taxon>Bacteria</taxon>
        <taxon>Pseudomonadati</taxon>
        <taxon>Pseudomonadota</taxon>
        <taxon>Gammaproteobacteria</taxon>
        <taxon>Alteromonadales</taxon>
        <taxon>Pseudoalteromonadaceae</taxon>
        <taxon>Pseudoalteromonas</taxon>
    </lineage>
</organism>
<dbReference type="InterPro" id="IPR036866">
    <property type="entry name" value="RibonucZ/Hydroxyglut_hydro"/>
</dbReference>
<sequence length="339" mass="38459">MLSSPFKLITTFKLLIVGLLISLAPFAYSAVTWQTISPNIQFLQQQPKLRFYDSNQVLIQGKECALMFDASGNFAAVEATIVKLKSTLTTPLCYLVASHFHDDHLLGMAILQHSYPNAKLIVHKQIAREFANFQRAFEDKLDSYEQSIELSYQRLAEQPAFLQPQWRKKLELAKQRLLRWRKFNLQPNAMQVSDSLTLNLGDYPITLHAHQAHTNGDLTLLAEQGTILLGGDIVDWLPYPGHGNLVEWAELLKQFSNNKQIKIILPGHGAPLKATDLSQPYRFLQQIIKHVSTNPNVELTTLQQSFPAEFAKDYQIDTAAYKAYPLFLQAGLKRAKQSK</sequence>
<dbReference type="PATRIC" id="fig|187330.3.peg.584"/>
<evidence type="ECO:0000313" key="4">
    <source>
        <dbReference type="Proteomes" id="UP000037848"/>
    </source>
</evidence>
<proteinExistence type="inferred from homology"/>
<evidence type="ECO:0000313" key="3">
    <source>
        <dbReference type="EMBL" id="KPH65202.1"/>
    </source>
</evidence>
<gene>
    <name evidence="3" type="ORF">ADS77_02730</name>
</gene>
<name>A0A0N1ENN0_9GAMM</name>
<dbReference type="AlphaFoldDB" id="A0A0N1ENN0"/>
<dbReference type="InterPro" id="IPR001279">
    <property type="entry name" value="Metallo-B-lactamas"/>
</dbReference>
<dbReference type="Gene3D" id="3.60.15.10">
    <property type="entry name" value="Ribonuclease Z/Hydroxyacylglutathione hydrolase-like"/>
    <property type="match status" value="1"/>
</dbReference>
<dbReference type="RefSeq" id="WP_054452846.1">
    <property type="nucleotide sequence ID" value="NZ_LHPH01000002.1"/>
</dbReference>
<evidence type="ECO:0000256" key="1">
    <source>
        <dbReference type="ARBA" id="ARBA00005250"/>
    </source>
</evidence>
<dbReference type="GO" id="GO:0017001">
    <property type="term" value="P:antibiotic catabolic process"/>
    <property type="evidence" value="ECO:0007669"/>
    <property type="project" value="UniProtKB-ARBA"/>
</dbReference>
<dbReference type="PANTHER" id="PTHR42951:SF4">
    <property type="entry name" value="ACYL-COENZYME A THIOESTERASE MBLAC2"/>
    <property type="match status" value="1"/>
</dbReference>
<comment type="similarity">
    <text evidence="1">Belongs to the metallo-beta-lactamase superfamily. Class-B beta-lactamase family.</text>
</comment>